<feature type="compositionally biased region" description="Low complexity" evidence="1">
    <location>
        <begin position="138"/>
        <end position="152"/>
    </location>
</feature>
<protein>
    <submittedName>
        <fullName evidence="2">Uncharacterized protein</fullName>
    </submittedName>
</protein>
<feature type="region of interest" description="Disordered" evidence="1">
    <location>
        <begin position="106"/>
        <end position="152"/>
    </location>
</feature>
<feature type="compositionally biased region" description="Low complexity" evidence="1">
    <location>
        <begin position="172"/>
        <end position="187"/>
    </location>
</feature>
<name>A0A9D4TWF0_CHLVU</name>
<accession>A0A9D4TWF0</accession>
<proteinExistence type="predicted"/>
<comment type="caution">
    <text evidence="2">The sequence shown here is derived from an EMBL/GenBank/DDBJ whole genome shotgun (WGS) entry which is preliminary data.</text>
</comment>
<dbReference type="Proteomes" id="UP001055712">
    <property type="component" value="Unassembled WGS sequence"/>
</dbReference>
<reference evidence="2" key="2">
    <citation type="submission" date="2020-11" db="EMBL/GenBank/DDBJ databases">
        <authorList>
            <person name="Cecchin M."/>
            <person name="Marcolungo L."/>
            <person name="Rossato M."/>
            <person name="Girolomoni L."/>
            <person name="Cosentino E."/>
            <person name="Cuine S."/>
            <person name="Li-Beisson Y."/>
            <person name="Delledonne M."/>
            <person name="Ballottari M."/>
        </authorList>
    </citation>
    <scope>NUCLEOTIDE SEQUENCE</scope>
    <source>
        <strain evidence="2">211/11P</strain>
        <tissue evidence="2">Whole cell</tissue>
    </source>
</reference>
<reference evidence="2" key="1">
    <citation type="journal article" date="2019" name="Plant J.">
        <title>Chlorella vulgaris genome assembly and annotation reveals the molecular basis for metabolic acclimation to high light conditions.</title>
        <authorList>
            <person name="Cecchin M."/>
            <person name="Marcolungo L."/>
            <person name="Rossato M."/>
            <person name="Girolomoni L."/>
            <person name="Cosentino E."/>
            <person name="Cuine S."/>
            <person name="Li-Beisson Y."/>
            <person name="Delledonne M."/>
            <person name="Ballottari M."/>
        </authorList>
    </citation>
    <scope>NUCLEOTIDE SEQUENCE</scope>
    <source>
        <strain evidence="2">211/11P</strain>
    </source>
</reference>
<dbReference type="AlphaFoldDB" id="A0A9D4TWF0"/>
<organism evidence="2 3">
    <name type="scientific">Chlorella vulgaris</name>
    <name type="common">Green alga</name>
    <dbReference type="NCBI Taxonomy" id="3077"/>
    <lineage>
        <taxon>Eukaryota</taxon>
        <taxon>Viridiplantae</taxon>
        <taxon>Chlorophyta</taxon>
        <taxon>core chlorophytes</taxon>
        <taxon>Trebouxiophyceae</taxon>
        <taxon>Chlorellales</taxon>
        <taxon>Chlorellaceae</taxon>
        <taxon>Chlorella clade</taxon>
        <taxon>Chlorella</taxon>
    </lineage>
</organism>
<sequence>MIIESAREVKWPKSRAQDVWLETLNYVLGEMPYSPESTAPFDFVQELLQWSMPDDIRLPACVHTFGHSGQMGGGLDLAALRSAGCHPELWQVPLKRGEVQAVNRRNAQRLAQQQAQQQQQDRQQEQDQQQAQDEDHQQQAQQQQHILQQSQPQIQQQQAQQQQHTLQQSQPQIQQQQAQQQQQTQQQRTLTERERQEENHRMVNLYHQLYASFAARLPSAAPAAAAAPGVPAAGTPPELPVAPAQHASLAERSKAVVERRLDQAVALFDVNVASEQLTLEVMRLLVSVGVGGKALQEAVWGWANCPEDSRQQLLWVLTSAPSLNSRWSDLENDIELGGICLNSTSANGGANASGGASGASAGLRPVQAVCLGASASHKLMEQLQKAEQGDPSTMLKPLQTLLLVGFGGQVIKEVVGAWRQQAFTVQQQQELFDTVLVASCQEAWDQLESRLAATQALVKGQADEVVAGGGQQVAV</sequence>
<dbReference type="OrthoDB" id="10689346at2759"/>
<evidence type="ECO:0000256" key="1">
    <source>
        <dbReference type="SAM" id="MobiDB-lite"/>
    </source>
</evidence>
<feature type="compositionally biased region" description="Low complexity" evidence="1">
    <location>
        <begin position="108"/>
        <end position="131"/>
    </location>
</feature>
<dbReference type="EMBL" id="SIDB01000002">
    <property type="protein sequence ID" value="KAI3435742.1"/>
    <property type="molecule type" value="Genomic_DNA"/>
</dbReference>
<keyword evidence="3" id="KW-1185">Reference proteome</keyword>
<gene>
    <name evidence="2" type="ORF">D9Q98_001800</name>
</gene>
<evidence type="ECO:0000313" key="3">
    <source>
        <dbReference type="Proteomes" id="UP001055712"/>
    </source>
</evidence>
<evidence type="ECO:0000313" key="2">
    <source>
        <dbReference type="EMBL" id="KAI3435742.1"/>
    </source>
</evidence>
<feature type="region of interest" description="Disordered" evidence="1">
    <location>
        <begin position="172"/>
        <end position="197"/>
    </location>
</feature>